<dbReference type="PROSITE" id="PS51257">
    <property type="entry name" value="PROKAR_LIPOPROTEIN"/>
    <property type="match status" value="1"/>
</dbReference>
<keyword evidence="15" id="KW-1185">Reference proteome</keyword>
<dbReference type="GO" id="GO:0009279">
    <property type="term" value="C:cell outer membrane"/>
    <property type="evidence" value="ECO:0007669"/>
    <property type="project" value="UniProtKB-SubCell"/>
</dbReference>
<evidence type="ECO:0000313" key="15">
    <source>
        <dbReference type="Proteomes" id="UP000521868"/>
    </source>
</evidence>
<evidence type="ECO:0000313" key="14">
    <source>
        <dbReference type="EMBL" id="NKE67647.1"/>
    </source>
</evidence>
<dbReference type="RefSeq" id="WP_168108779.1">
    <property type="nucleotide sequence ID" value="NZ_VTOX01000007.1"/>
</dbReference>
<proteinExistence type="inferred from homology"/>
<dbReference type="SUPFAM" id="SSF89392">
    <property type="entry name" value="Prokaryotic lipoproteins and lipoprotein localization factors"/>
    <property type="match status" value="1"/>
</dbReference>
<keyword evidence="9" id="KW-0564">Palmitate</keyword>
<accession>A0A7X6DI76</accession>
<comment type="subunit">
    <text evidence="3">Monomer.</text>
</comment>
<organism evidence="14 15">
    <name type="scientific">Ramlibacter lithotrophicus</name>
    <dbReference type="NCBI Taxonomy" id="2606681"/>
    <lineage>
        <taxon>Bacteria</taxon>
        <taxon>Pseudomonadati</taxon>
        <taxon>Pseudomonadota</taxon>
        <taxon>Betaproteobacteria</taxon>
        <taxon>Burkholderiales</taxon>
        <taxon>Comamonadaceae</taxon>
        <taxon>Ramlibacter</taxon>
    </lineage>
</organism>
<dbReference type="Proteomes" id="UP000521868">
    <property type="component" value="Unassembled WGS sequence"/>
</dbReference>
<reference evidence="14 15" key="1">
    <citation type="journal article" date="2020" name="Nature">
        <title>Bacterial chemolithoautotrophy via manganese oxidation.</title>
        <authorList>
            <person name="Yu H."/>
            <person name="Leadbetter J.R."/>
        </authorList>
    </citation>
    <scope>NUCLEOTIDE SEQUENCE [LARGE SCALE GENOMIC DNA]</scope>
    <source>
        <strain evidence="14 15">RBP-1</strain>
    </source>
</reference>
<evidence type="ECO:0000256" key="2">
    <source>
        <dbReference type="ARBA" id="ARBA00009696"/>
    </source>
</evidence>
<keyword evidence="12 14" id="KW-0449">Lipoprotein</keyword>
<evidence type="ECO:0000256" key="7">
    <source>
        <dbReference type="ARBA" id="ARBA00022927"/>
    </source>
</evidence>
<evidence type="ECO:0000256" key="5">
    <source>
        <dbReference type="ARBA" id="ARBA00022448"/>
    </source>
</evidence>
<evidence type="ECO:0000256" key="10">
    <source>
        <dbReference type="ARBA" id="ARBA00023186"/>
    </source>
</evidence>
<evidence type="ECO:0000256" key="13">
    <source>
        <dbReference type="SAM" id="SignalP"/>
    </source>
</evidence>
<keyword evidence="8" id="KW-0472">Membrane</keyword>
<evidence type="ECO:0000256" key="1">
    <source>
        <dbReference type="ARBA" id="ARBA00004459"/>
    </source>
</evidence>
<keyword evidence="11" id="KW-0998">Cell outer membrane</keyword>
<evidence type="ECO:0000256" key="3">
    <source>
        <dbReference type="ARBA" id="ARBA00011245"/>
    </source>
</evidence>
<dbReference type="AlphaFoldDB" id="A0A7X6DI76"/>
<evidence type="ECO:0000256" key="8">
    <source>
        <dbReference type="ARBA" id="ARBA00023136"/>
    </source>
</evidence>
<dbReference type="EMBL" id="VTOX01000007">
    <property type="protein sequence ID" value="NKE67647.1"/>
    <property type="molecule type" value="Genomic_DNA"/>
</dbReference>
<protein>
    <recommendedName>
        <fullName evidence="4">Outer-membrane lipoprotein LolB</fullName>
    </recommendedName>
</protein>
<dbReference type="InterPro" id="IPR004565">
    <property type="entry name" value="OM_lipoprot_LolB"/>
</dbReference>
<keyword evidence="7" id="KW-0653">Protein transport</keyword>
<comment type="similarity">
    <text evidence="2">Belongs to the LolB family.</text>
</comment>
<dbReference type="Gene3D" id="2.50.20.10">
    <property type="entry name" value="Lipoprotein localisation LolA/LolB/LppX"/>
    <property type="match status" value="1"/>
</dbReference>
<evidence type="ECO:0000256" key="11">
    <source>
        <dbReference type="ARBA" id="ARBA00023237"/>
    </source>
</evidence>
<keyword evidence="10" id="KW-0143">Chaperone</keyword>
<dbReference type="GO" id="GO:0015031">
    <property type="term" value="P:protein transport"/>
    <property type="evidence" value="ECO:0007669"/>
    <property type="project" value="UniProtKB-KW"/>
</dbReference>
<sequence length="163" mass="17153">MNRRRVSWLLGCGLVALAGCATPPRPADGAGDNGPWSGRLALQVKDQASQSFAAMFELRGTAESGELTLTSPLGGTLAVLAWAPGSATLRSNGRTRSFPSVEALVTQATGAAIPVAALFDWLRGRNTPVPGWRANLSQLAEGRISAVRHEPQPEADLRVALDR</sequence>
<feature type="signal peptide" evidence="13">
    <location>
        <begin position="1"/>
        <end position="21"/>
    </location>
</feature>
<comment type="subcellular location">
    <subcellularLocation>
        <location evidence="1">Cell outer membrane</location>
        <topology evidence="1">Lipid-anchor</topology>
    </subcellularLocation>
</comment>
<dbReference type="Pfam" id="PF03550">
    <property type="entry name" value="LolB"/>
    <property type="match status" value="1"/>
</dbReference>
<evidence type="ECO:0000256" key="6">
    <source>
        <dbReference type="ARBA" id="ARBA00022729"/>
    </source>
</evidence>
<evidence type="ECO:0000256" key="9">
    <source>
        <dbReference type="ARBA" id="ARBA00023139"/>
    </source>
</evidence>
<name>A0A7X6DI76_9BURK</name>
<gene>
    <name evidence="14" type="ORF">RAMLITH_17635</name>
</gene>
<dbReference type="InterPro" id="IPR029046">
    <property type="entry name" value="LolA/LolB/LppX"/>
</dbReference>
<keyword evidence="5" id="KW-0813">Transport</keyword>
<evidence type="ECO:0000256" key="4">
    <source>
        <dbReference type="ARBA" id="ARBA00016202"/>
    </source>
</evidence>
<comment type="caution">
    <text evidence="14">The sequence shown here is derived from an EMBL/GenBank/DDBJ whole genome shotgun (WGS) entry which is preliminary data.</text>
</comment>
<feature type="chain" id="PRO_5030943945" description="Outer-membrane lipoprotein LolB" evidence="13">
    <location>
        <begin position="22"/>
        <end position="163"/>
    </location>
</feature>
<keyword evidence="6 13" id="KW-0732">Signal</keyword>
<evidence type="ECO:0000256" key="12">
    <source>
        <dbReference type="ARBA" id="ARBA00023288"/>
    </source>
</evidence>